<accession>A0ABY5SAA1</accession>
<feature type="region of interest" description="Disordered" evidence="1">
    <location>
        <begin position="63"/>
        <end position="92"/>
    </location>
</feature>
<keyword evidence="3" id="KW-1185">Reference proteome</keyword>
<evidence type="ECO:0000313" key="3">
    <source>
        <dbReference type="Proteomes" id="UP001057877"/>
    </source>
</evidence>
<gene>
    <name evidence="2" type="ORF">L1F29_02935</name>
</gene>
<name>A0ABY5SAA1_9BACL</name>
<protein>
    <submittedName>
        <fullName evidence="2">Transposase</fullName>
    </submittedName>
</protein>
<dbReference type="EMBL" id="CP091430">
    <property type="protein sequence ID" value="UVI30849.1"/>
    <property type="molecule type" value="Genomic_DNA"/>
</dbReference>
<sequence length="92" mass="10569">MSEKERHYTMLPVSGETVEVDGVYKDEWGAEVKLKRGQRFPANVMLGSTEWELAEFDFDNHHLGRTDPRLIPEPKDDSSSSGPRRHIDRGDK</sequence>
<organism evidence="2 3">
    <name type="scientific">Paenibacillus spongiae</name>
    <dbReference type="NCBI Taxonomy" id="2909671"/>
    <lineage>
        <taxon>Bacteria</taxon>
        <taxon>Bacillati</taxon>
        <taxon>Bacillota</taxon>
        <taxon>Bacilli</taxon>
        <taxon>Bacillales</taxon>
        <taxon>Paenibacillaceae</taxon>
        <taxon>Paenibacillus</taxon>
    </lineage>
</organism>
<feature type="compositionally biased region" description="Basic residues" evidence="1">
    <location>
        <begin position="83"/>
        <end position="92"/>
    </location>
</feature>
<dbReference type="RefSeq" id="WP_258386912.1">
    <property type="nucleotide sequence ID" value="NZ_CP091430.1"/>
</dbReference>
<evidence type="ECO:0000313" key="2">
    <source>
        <dbReference type="EMBL" id="UVI30849.1"/>
    </source>
</evidence>
<dbReference type="Proteomes" id="UP001057877">
    <property type="component" value="Chromosome"/>
</dbReference>
<feature type="compositionally biased region" description="Basic and acidic residues" evidence="1">
    <location>
        <begin position="63"/>
        <end position="78"/>
    </location>
</feature>
<reference evidence="2" key="1">
    <citation type="submission" date="2022-01" db="EMBL/GenBank/DDBJ databases">
        <title>Paenibacillus spongiae sp. nov., isolated from marine sponge.</title>
        <authorList>
            <person name="Li Z."/>
            <person name="Zhang M."/>
        </authorList>
    </citation>
    <scope>NUCLEOTIDE SEQUENCE</scope>
    <source>
        <strain evidence="2">PHS-Z3</strain>
    </source>
</reference>
<proteinExistence type="predicted"/>
<evidence type="ECO:0000256" key="1">
    <source>
        <dbReference type="SAM" id="MobiDB-lite"/>
    </source>
</evidence>